<gene>
    <name evidence="2" type="ORF">B7Z70_02195</name>
</gene>
<comment type="caution">
    <text evidence="2">The sequence shown here is derived from an EMBL/GenBank/DDBJ whole genome shotgun (WGS) entry which is preliminary data.</text>
</comment>
<accession>A0A257TA65</accession>
<sequence>MVSKAERLQKQYAESLEKAKSAKAELDKLRKEQDRKAKSVARKARNNALFKVGGLVELAGLLDSDKGALLGGLMAVAKTLEHGPESPRFQEWKQTGDARLAEREKTRNPASVNTKTAADQNAGS</sequence>
<feature type="compositionally biased region" description="Basic and acidic residues" evidence="1">
    <location>
        <begin position="83"/>
        <end position="107"/>
    </location>
</feature>
<proteinExistence type="predicted"/>
<reference evidence="2 3" key="1">
    <citation type="submission" date="2017-03" db="EMBL/GenBank/DDBJ databases">
        <title>Lifting the veil on microbial sulfur biogeochemistry in mining wastewaters.</title>
        <authorList>
            <person name="Kantor R.S."/>
            <person name="Colenbrander Nelson T."/>
            <person name="Marshall S."/>
            <person name="Bennett D."/>
            <person name="Apte S."/>
            <person name="Camacho D."/>
            <person name="Thomas B.C."/>
            <person name="Warren L.A."/>
            <person name="Banfield J.F."/>
        </authorList>
    </citation>
    <scope>NUCLEOTIDE SEQUENCE [LARGE SCALE GENOMIC DNA]</scope>
    <source>
        <strain evidence="2">21-59-9</strain>
    </source>
</reference>
<dbReference type="AlphaFoldDB" id="A0A257TA65"/>
<dbReference type="InterPro" id="IPR009444">
    <property type="entry name" value="Conjugal_tfr_TraD_a-type"/>
</dbReference>
<feature type="compositionally biased region" description="Basic and acidic residues" evidence="1">
    <location>
        <begin position="15"/>
        <end position="37"/>
    </location>
</feature>
<evidence type="ECO:0000256" key="1">
    <source>
        <dbReference type="SAM" id="MobiDB-lite"/>
    </source>
</evidence>
<evidence type="ECO:0008006" key="4">
    <source>
        <dbReference type="Google" id="ProtNLM"/>
    </source>
</evidence>
<evidence type="ECO:0000313" key="2">
    <source>
        <dbReference type="EMBL" id="OYV82408.1"/>
    </source>
</evidence>
<feature type="compositionally biased region" description="Polar residues" evidence="1">
    <location>
        <begin position="108"/>
        <end position="124"/>
    </location>
</feature>
<dbReference type="Proteomes" id="UP000216779">
    <property type="component" value="Unassembled WGS sequence"/>
</dbReference>
<protein>
    <recommendedName>
        <fullName evidence="4">Conjugal transfer protein TraD</fullName>
    </recommendedName>
</protein>
<name>A0A257TA65_9PROT</name>
<evidence type="ECO:0000313" key="3">
    <source>
        <dbReference type="Proteomes" id="UP000216779"/>
    </source>
</evidence>
<feature type="region of interest" description="Disordered" evidence="1">
    <location>
        <begin position="83"/>
        <end position="124"/>
    </location>
</feature>
<dbReference type="EMBL" id="NCBC01000039">
    <property type="protein sequence ID" value="OYV82408.1"/>
    <property type="molecule type" value="Genomic_DNA"/>
</dbReference>
<dbReference type="Pfam" id="PF06412">
    <property type="entry name" value="TraD"/>
    <property type="match status" value="1"/>
</dbReference>
<feature type="region of interest" description="Disordered" evidence="1">
    <location>
        <begin position="15"/>
        <end position="41"/>
    </location>
</feature>
<organism evidence="2 3">
    <name type="scientific">Acidithiobacillus ferrivorans</name>
    <dbReference type="NCBI Taxonomy" id="160808"/>
    <lineage>
        <taxon>Bacteria</taxon>
        <taxon>Pseudomonadati</taxon>
        <taxon>Pseudomonadota</taxon>
        <taxon>Acidithiobacillia</taxon>
        <taxon>Acidithiobacillales</taxon>
        <taxon>Acidithiobacillaceae</taxon>
        <taxon>Acidithiobacillus</taxon>
    </lineage>
</organism>